<organism evidence="1 2">
    <name type="scientific">Candidatus Uhrbacteria bacterium RIFOXYB2_FULL_45_11</name>
    <dbReference type="NCBI Taxonomy" id="1802421"/>
    <lineage>
        <taxon>Bacteria</taxon>
        <taxon>Candidatus Uhriibacteriota</taxon>
    </lineage>
</organism>
<proteinExistence type="predicted"/>
<evidence type="ECO:0000313" key="1">
    <source>
        <dbReference type="EMBL" id="OGL96468.1"/>
    </source>
</evidence>
<name>A0A1F7W266_9BACT</name>
<evidence type="ECO:0000313" key="2">
    <source>
        <dbReference type="Proteomes" id="UP000177331"/>
    </source>
</evidence>
<dbReference type="EMBL" id="MGFD01000067">
    <property type="protein sequence ID" value="OGL96468.1"/>
    <property type="molecule type" value="Genomic_DNA"/>
</dbReference>
<gene>
    <name evidence="1" type="ORF">A2318_00640</name>
</gene>
<protein>
    <submittedName>
        <fullName evidence="1">Uncharacterized protein</fullName>
    </submittedName>
</protein>
<dbReference type="AlphaFoldDB" id="A0A1F7W266"/>
<accession>A0A1F7W266</accession>
<dbReference type="Proteomes" id="UP000177331">
    <property type="component" value="Unassembled WGS sequence"/>
</dbReference>
<reference evidence="1 2" key="1">
    <citation type="journal article" date="2016" name="Nat. Commun.">
        <title>Thousands of microbial genomes shed light on interconnected biogeochemical processes in an aquifer system.</title>
        <authorList>
            <person name="Anantharaman K."/>
            <person name="Brown C.T."/>
            <person name="Hug L.A."/>
            <person name="Sharon I."/>
            <person name="Castelle C.J."/>
            <person name="Probst A.J."/>
            <person name="Thomas B.C."/>
            <person name="Singh A."/>
            <person name="Wilkins M.J."/>
            <person name="Karaoz U."/>
            <person name="Brodie E.L."/>
            <person name="Williams K.H."/>
            <person name="Hubbard S.S."/>
            <person name="Banfield J.F."/>
        </authorList>
    </citation>
    <scope>NUCLEOTIDE SEQUENCE [LARGE SCALE GENOMIC DNA]</scope>
</reference>
<comment type="caution">
    <text evidence="1">The sequence shown here is derived from an EMBL/GenBank/DDBJ whole genome shotgun (WGS) entry which is preliminary data.</text>
</comment>
<sequence length="210" mass="24941">MVREWKCFKNIQEGDRRICLLCDGGIHVKKTTDANGVSSFEFHALHSGGVLENEMCDVKRRHIALLPLFLRSLGLRSVQSEQGILHTHHISDEKVLAFFYNVHRGGNQHRHGFEFMCWFEENQGRGRCFCSGGHDRPKQHLRFETRENWRAGDNNGRYETYTWIIEPCDGSCQPRVMKPLSHRDRRELNRIRKPYEKYWFYNPRYTQKNT</sequence>